<evidence type="ECO:0000313" key="3">
    <source>
        <dbReference type="Proteomes" id="UP001338582"/>
    </source>
</evidence>
<protein>
    <submittedName>
        <fullName evidence="2">Uncharacterized protein</fullName>
    </submittedName>
</protein>
<feature type="region of interest" description="Disordered" evidence="1">
    <location>
        <begin position="518"/>
        <end position="539"/>
    </location>
</feature>
<dbReference type="GeneID" id="88171332"/>
<dbReference type="KEGG" id="asau:88171332"/>
<feature type="compositionally biased region" description="Basic residues" evidence="1">
    <location>
        <begin position="375"/>
        <end position="385"/>
    </location>
</feature>
<organism evidence="2 3">
    <name type="scientific">Australozyma saopauloensis</name>
    <dbReference type="NCBI Taxonomy" id="291208"/>
    <lineage>
        <taxon>Eukaryota</taxon>
        <taxon>Fungi</taxon>
        <taxon>Dikarya</taxon>
        <taxon>Ascomycota</taxon>
        <taxon>Saccharomycotina</taxon>
        <taxon>Pichiomycetes</taxon>
        <taxon>Metschnikowiaceae</taxon>
        <taxon>Australozyma</taxon>
    </lineage>
</organism>
<keyword evidence="3" id="KW-1185">Reference proteome</keyword>
<feature type="compositionally biased region" description="Polar residues" evidence="1">
    <location>
        <begin position="1"/>
        <end position="16"/>
    </location>
</feature>
<dbReference type="AlphaFoldDB" id="A0AAX4H409"/>
<feature type="region of interest" description="Disordered" evidence="1">
    <location>
        <begin position="1"/>
        <end position="21"/>
    </location>
</feature>
<proteinExistence type="predicted"/>
<dbReference type="Proteomes" id="UP001338582">
    <property type="component" value="Chromosome 1"/>
</dbReference>
<feature type="compositionally biased region" description="Polar residues" evidence="1">
    <location>
        <begin position="268"/>
        <end position="294"/>
    </location>
</feature>
<gene>
    <name evidence="2" type="ORF">PUMCH_000263</name>
</gene>
<accession>A0AAX4H409</accession>
<evidence type="ECO:0000256" key="1">
    <source>
        <dbReference type="SAM" id="MobiDB-lite"/>
    </source>
</evidence>
<name>A0AAX4H409_9ASCO</name>
<feature type="region of interest" description="Disordered" evidence="1">
    <location>
        <begin position="254"/>
        <end position="294"/>
    </location>
</feature>
<evidence type="ECO:0000313" key="2">
    <source>
        <dbReference type="EMBL" id="WPK23039.1"/>
    </source>
</evidence>
<reference evidence="2 3" key="1">
    <citation type="submission" date="2023-10" db="EMBL/GenBank/DDBJ databases">
        <title>Draft Genome Sequence of Candida saopaulonensis from a very Premature Infant with Sepsis.</title>
        <authorList>
            <person name="Ning Y."/>
            <person name="Dai R."/>
            <person name="Xiao M."/>
            <person name="Xu Y."/>
            <person name="Yan Q."/>
            <person name="Zhang L."/>
        </authorList>
    </citation>
    <scope>NUCLEOTIDE SEQUENCE [LARGE SCALE GENOMIC DNA]</scope>
    <source>
        <strain evidence="2 3">19XY460</strain>
    </source>
</reference>
<dbReference type="EMBL" id="CP138894">
    <property type="protein sequence ID" value="WPK23039.1"/>
    <property type="molecule type" value="Genomic_DNA"/>
</dbReference>
<feature type="compositionally biased region" description="Acidic residues" evidence="1">
    <location>
        <begin position="523"/>
        <end position="537"/>
    </location>
</feature>
<dbReference type="RefSeq" id="XP_062875426.1">
    <property type="nucleotide sequence ID" value="XM_063019356.1"/>
</dbReference>
<feature type="region of interest" description="Disordered" evidence="1">
    <location>
        <begin position="338"/>
        <end position="426"/>
    </location>
</feature>
<feature type="compositionally biased region" description="Basic and acidic residues" evidence="1">
    <location>
        <begin position="347"/>
        <end position="374"/>
    </location>
</feature>
<sequence length="602" mass="65940">MMHATTSVPDETNSGNIRPIDPNYVRKGIEDILRISEAIRLLQNCIIDALNYSGPSLYSNMANVSSDAQFPRPNLAAAPSYPNSSSVYPSSSSLYRGDLSCLPPTRFRNENEEHLKTSQSTAGASSAGGPLVPSNALPLISNFTNAENQRVDQSLNSIPSTRHPGPQERFTPMYKATVPEVGSSEVPNSASSAAVVEIEDESLMDECARLLRQSSRKRLKRVPPGKLPVQKGNSFVPYTGYGYMSNQSPYISTYRGFQSTRDNDKSQHSNTNLAKTNIQQTVKLPNGSNSDYQNCKEQVYQNGSKTPHTNRHSARTGPVNLDQSEQCNCQARVPLGIVSGKPACSGKNEKATKSAKDLPKIDETHESSRAEVPLKRKTRGSRKNLRINAKSSEGQDLKENGVEPTPTSSNRAEPKPETLSEPNSAKSDSIEILLTMRKLPRGLLSGLTVLPDQKIVTVEAKNIPLNQPPVPEIELKLTPGSKQPVSDVFIDEQIKAAPMVSQPPSAQLDYVTEVPAPHKEPDEAVNDPEESQDDEAQDPNTMLQGSIMFKDSDVFNFMIFNGSEDNAKKNFMNICETVWDRLQELMNGSKKLCECHTTGGPV</sequence>
<feature type="region of interest" description="Disordered" evidence="1">
    <location>
        <begin position="302"/>
        <end position="321"/>
    </location>
</feature>